<keyword evidence="3" id="KW-1185">Reference proteome</keyword>
<organism evidence="2 3">
    <name type="scientific">Longispora fulva</name>
    <dbReference type="NCBI Taxonomy" id="619741"/>
    <lineage>
        <taxon>Bacteria</taxon>
        <taxon>Bacillati</taxon>
        <taxon>Actinomycetota</taxon>
        <taxon>Actinomycetes</taxon>
        <taxon>Micromonosporales</taxon>
        <taxon>Micromonosporaceae</taxon>
        <taxon>Longispora</taxon>
    </lineage>
</organism>
<reference evidence="2" key="1">
    <citation type="submission" date="2020-11" db="EMBL/GenBank/DDBJ databases">
        <title>Sequencing the genomes of 1000 actinobacteria strains.</title>
        <authorList>
            <person name="Klenk H.-P."/>
        </authorList>
    </citation>
    <scope>NUCLEOTIDE SEQUENCE</scope>
    <source>
        <strain evidence="2">DSM 45356</strain>
    </source>
</reference>
<proteinExistence type="predicted"/>
<accession>A0A8J7GD14</accession>
<dbReference type="Pfam" id="PF07812">
    <property type="entry name" value="TfuA"/>
    <property type="match status" value="1"/>
</dbReference>
<dbReference type="AlphaFoldDB" id="A0A8J7GD14"/>
<sequence length="214" mass="22862">MRPVVFLGPSLDPAEAAGLCDAEYLPPVGRGDIDALLGRERPPDRIGIVDGAFFQRLSISPKEVLCALDRGVRVWGAASMGALRAVECAPYGMVGVGRIYAEYAAGRIEADDEVAIAYDPDTGRPVSEPLVNLRFAVADAVAAGTTTRIVADRFLAVAKELYFPQRRTGTVLALLADELAPAEHTALAEHLRTRAPDTKREDALELLRAIGDPA</sequence>
<comment type="caution">
    <text evidence="2">The sequence shown here is derived from an EMBL/GenBank/DDBJ whole genome shotgun (WGS) entry which is preliminary data.</text>
</comment>
<gene>
    <name evidence="2" type="ORF">IW245_001979</name>
</gene>
<protein>
    <recommendedName>
        <fullName evidence="1">TfuA-like core domain-containing protein</fullName>
    </recommendedName>
</protein>
<evidence type="ECO:0000313" key="2">
    <source>
        <dbReference type="EMBL" id="MBG6135785.1"/>
    </source>
</evidence>
<feature type="domain" description="TfuA-like core" evidence="1">
    <location>
        <begin position="50"/>
        <end position="166"/>
    </location>
</feature>
<evidence type="ECO:0000313" key="3">
    <source>
        <dbReference type="Proteomes" id="UP000622552"/>
    </source>
</evidence>
<dbReference type="RefSeq" id="WP_197002849.1">
    <property type="nucleotide sequence ID" value="NZ_BONS01000002.1"/>
</dbReference>
<dbReference type="EMBL" id="JADOUF010000001">
    <property type="protein sequence ID" value="MBG6135785.1"/>
    <property type="molecule type" value="Genomic_DNA"/>
</dbReference>
<dbReference type="Proteomes" id="UP000622552">
    <property type="component" value="Unassembled WGS sequence"/>
</dbReference>
<name>A0A8J7GD14_9ACTN</name>
<dbReference type="InterPro" id="IPR012924">
    <property type="entry name" value="TfuA_core"/>
</dbReference>
<evidence type="ECO:0000259" key="1">
    <source>
        <dbReference type="Pfam" id="PF07812"/>
    </source>
</evidence>